<name>A0A848KJE3_9NOCA</name>
<dbReference type="AlphaFoldDB" id="A0A848KJE3"/>
<protein>
    <submittedName>
        <fullName evidence="3">FHA domain-containing protein</fullName>
    </submittedName>
</protein>
<proteinExistence type="predicted"/>
<comment type="caution">
    <text evidence="3">The sequence shown here is derived from an EMBL/GenBank/DDBJ whole genome shotgun (WGS) entry which is preliminary data.</text>
</comment>
<sequence>MVTCVEGHISAATDYCDVCGTPMSARPVSTPVAEPTAVVPAPTAAKECPACGAPVVGRFCEDCGHDSALPAPPSGPSASTVQWTAVIDADRAYYDRVQAREGPDADTVAFPSYFPQRRITLQGEEFLIGKHSRSQGVTPVIDLSVPPADAGVSRVHAVVRIVGDGLELTDVGSTNGTSLNASDDLLPPNVATPLRSGDRVHVGAWTTITFVLS</sequence>
<dbReference type="RefSeq" id="WP_169589147.1">
    <property type="nucleotide sequence ID" value="NZ_VCQU01000006.1"/>
</dbReference>
<dbReference type="InterPro" id="IPR050923">
    <property type="entry name" value="Cell_Proc_Reg/RNA_Proc"/>
</dbReference>
<evidence type="ECO:0000313" key="4">
    <source>
        <dbReference type="Proteomes" id="UP000535543"/>
    </source>
</evidence>
<organism evidence="3 4">
    <name type="scientific">Antrihabitans stalactiti</name>
    <dbReference type="NCBI Taxonomy" id="2584121"/>
    <lineage>
        <taxon>Bacteria</taxon>
        <taxon>Bacillati</taxon>
        <taxon>Actinomycetota</taxon>
        <taxon>Actinomycetes</taxon>
        <taxon>Mycobacteriales</taxon>
        <taxon>Nocardiaceae</taxon>
        <taxon>Antrihabitans</taxon>
    </lineage>
</organism>
<dbReference type="Proteomes" id="UP000535543">
    <property type="component" value="Unassembled WGS sequence"/>
</dbReference>
<dbReference type="Gene3D" id="2.60.200.20">
    <property type="match status" value="1"/>
</dbReference>
<dbReference type="SUPFAM" id="SSF49879">
    <property type="entry name" value="SMAD/FHA domain"/>
    <property type="match status" value="1"/>
</dbReference>
<dbReference type="InterPro" id="IPR008984">
    <property type="entry name" value="SMAD_FHA_dom_sf"/>
</dbReference>
<dbReference type="SMART" id="SM00240">
    <property type="entry name" value="FHA"/>
    <property type="match status" value="1"/>
</dbReference>
<feature type="domain" description="FHA" evidence="2">
    <location>
        <begin position="126"/>
        <end position="180"/>
    </location>
</feature>
<dbReference type="EMBL" id="VCQU01000006">
    <property type="protein sequence ID" value="NMN96802.1"/>
    <property type="molecule type" value="Genomic_DNA"/>
</dbReference>
<dbReference type="Pfam" id="PF00498">
    <property type="entry name" value="FHA"/>
    <property type="match status" value="1"/>
</dbReference>
<evidence type="ECO:0000259" key="2">
    <source>
        <dbReference type="PROSITE" id="PS50006"/>
    </source>
</evidence>
<evidence type="ECO:0000313" key="3">
    <source>
        <dbReference type="EMBL" id="NMN96802.1"/>
    </source>
</evidence>
<reference evidence="3 4" key="1">
    <citation type="submission" date="2019-05" db="EMBL/GenBank/DDBJ databases">
        <authorList>
            <person name="Lee S.D."/>
        </authorList>
    </citation>
    <scope>NUCLEOTIDE SEQUENCE [LARGE SCALE GENOMIC DNA]</scope>
    <source>
        <strain evidence="3 4">YC2-7</strain>
    </source>
</reference>
<dbReference type="InterPro" id="IPR000253">
    <property type="entry name" value="FHA_dom"/>
</dbReference>
<dbReference type="CDD" id="cd00060">
    <property type="entry name" value="FHA"/>
    <property type="match status" value="1"/>
</dbReference>
<keyword evidence="1" id="KW-0597">Phosphoprotein</keyword>
<dbReference type="PROSITE" id="PS50006">
    <property type="entry name" value="FHA_DOMAIN"/>
    <property type="match status" value="1"/>
</dbReference>
<keyword evidence="4" id="KW-1185">Reference proteome</keyword>
<gene>
    <name evidence="3" type="ORF">FGL95_17325</name>
</gene>
<accession>A0A848KJE3</accession>
<dbReference type="PANTHER" id="PTHR23308">
    <property type="entry name" value="NUCLEAR INHIBITOR OF PROTEIN PHOSPHATASE-1"/>
    <property type="match status" value="1"/>
</dbReference>
<reference evidence="3 4" key="2">
    <citation type="submission" date="2020-06" db="EMBL/GenBank/DDBJ databases">
        <title>Antribacter stalactiti gen. nov., sp. nov., a new member of the family Nacardiaceae isolated from a cave.</title>
        <authorList>
            <person name="Kim I.S."/>
        </authorList>
    </citation>
    <scope>NUCLEOTIDE SEQUENCE [LARGE SCALE GENOMIC DNA]</scope>
    <source>
        <strain evidence="3 4">YC2-7</strain>
    </source>
</reference>
<evidence type="ECO:0000256" key="1">
    <source>
        <dbReference type="ARBA" id="ARBA00022553"/>
    </source>
</evidence>